<dbReference type="InterPro" id="IPR052398">
    <property type="entry name" value="Ubiquitin_hydrolase_53/54"/>
</dbReference>
<keyword evidence="1" id="KW-0833">Ubl conjugation pathway</keyword>
<evidence type="ECO:0000313" key="5">
    <source>
        <dbReference type="EMBL" id="CAK9170031.1"/>
    </source>
</evidence>
<dbReference type="InterPro" id="IPR028889">
    <property type="entry name" value="USP"/>
</dbReference>
<evidence type="ECO:0000256" key="1">
    <source>
        <dbReference type="ARBA" id="ARBA00022786"/>
    </source>
</evidence>
<evidence type="ECO:0000259" key="4">
    <source>
        <dbReference type="PROSITE" id="PS50235"/>
    </source>
</evidence>
<evidence type="ECO:0000256" key="3">
    <source>
        <dbReference type="SAM" id="Phobius"/>
    </source>
</evidence>
<keyword evidence="3" id="KW-0812">Transmembrane</keyword>
<dbReference type="InterPro" id="IPR001394">
    <property type="entry name" value="Peptidase_C19_UCH"/>
</dbReference>
<sequence length="483" mass="53612">MNCINYKVVGGKLHGRECQIFSTKIPKAVCSRLLQNRRTKKHEPHMKSSVERDLRLINNVLLSHLSDNIEKIGGSSMFFGIGMRNCIGENNCFINATIQSLWHLRRFRDELLSPSEHVHVGDPCVVCAVHQLFKALSMANTDGQREPVSPTSLRIALSILYPANVSFCQGREGEAYEVLENILFCLHDSFIHRPGVSDVKLLEKKGIGSLHFTSKTCVAHTFFGLDDSCGLQSARQNKNSYFRFIAANELGKAKIMHARCSLDEPLKLLKVDENIQLVCIDDVGGGRKLIRINGVQSTPHVFALGESHIVRKSVILVLASLVVSVLAFAVIGWETADDMLATWTALSTEVEIGFLDKRNRYRLVSVGVGITLRKDLERGSLSKFILLTISLCFMAPTIQTSTIPLPPIVANEAMGGSSGHHDLTPAKLFAIVSITFTALLTTMSMKDGSCLRTRMCRILGVGMIFFPHVKTSYYYLRSFSLKL</sequence>
<proteinExistence type="predicted"/>
<protein>
    <recommendedName>
        <fullName evidence="4">USP domain-containing protein</fullName>
    </recommendedName>
</protein>
<dbReference type="Pfam" id="PF00443">
    <property type="entry name" value="UCH"/>
    <property type="match status" value="1"/>
</dbReference>
<evidence type="ECO:0000256" key="2">
    <source>
        <dbReference type="ARBA" id="ARBA00022801"/>
    </source>
</evidence>
<dbReference type="PROSITE" id="PS50235">
    <property type="entry name" value="USP_3"/>
    <property type="match status" value="1"/>
</dbReference>
<dbReference type="InterPro" id="IPR038765">
    <property type="entry name" value="Papain-like_cys_pep_sf"/>
</dbReference>
<dbReference type="SUPFAM" id="SSF54001">
    <property type="entry name" value="Cysteine proteinases"/>
    <property type="match status" value="1"/>
</dbReference>
<feature type="transmembrane region" description="Helical" evidence="3">
    <location>
        <begin position="384"/>
        <end position="405"/>
    </location>
</feature>
<evidence type="ECO:0000313" key="6">
    <source>
        <dbReference type="Proteomes" id="UP001642360"/>
    </source>
</evidence>
<dbReference type="AlphaFoldDB" id="A0ABC8TKT3"/>
<dbReference type="Proteomes" id="UP001642360">
    <property type="component" value="Unassembled WGS sequence"/>
</dbReference>
<keyword evidence="3" id="KW-0472">Membrane</keyword>
<feature type="transmembrane region" description="Helical" evidence="3">
    <location>
        <begin position="314"/>
        <end position="333"/>
    </location>
</feature>
<organism evidence="5 6">
    <name type="scientific">Ilex paraguariensis</name>
    <name type="common">yerba mate</name>
    <dbReference type="NCBI Taxonomy" id="185542"/>
    <lineage>
        <taxon>Eukaryota</taxon>
        <taxon>Viridiplantae</taxon>
        <taxon>Streptophyta</taxon>
        <taxon>Embryophyta</taxon>
        <taxon>Tracheophyta</taxon>
        <taxon>Spermatophyta</taxon>
        <taxon>Magnoliopsida</taxon>
        <taxon>eudicotyledons</taxon>
        <taxon>Gunneridae</taxon>
        <taxon>Pentapetalae</taxon>
        <taxon>asterids</taxon>
        <taxon>campanulids</taxon>
        <taxon>Aquifoliales</taxon>
        <taxon>Aquifoliaceae</taxon>
        <taxon>Ilex</taxon>
    </lineage>
</organism>
<keyword evidence="2" id="KW-0378">Hydrolase</keyword>
<feature type="transmembrane region" description="Helical" evidence="3">
    <location>
        <begin position="455"/>
        <end position="476"/>
    </location>
</feature>
<comment type="caution">
    <text evidence="5">The sequence shown here is derived from an EMBL/GenBank/DDBJ whole genome shotgun (WGS) entry which is preliminary data.</text>
</comment>
<keyword evidence="6" id="KW-1185">Reference proteome</keyword>
<name>A0ABC8TKT3_9AQUA</name>
<dbReference type="GO" id="GO:0016787">
    <property type="term" value="F:hydrolase activity"/>
    <property type="evidence" value="ECO:0007669"/>
    <property type="project" value="UniProtKB-KW"/>
</dbReference>
<keyword evidence="3" id="KW-1133">Transmembrane helix</keyword>
<accession>A0ABC8TKT3</accession>
<dbReference type="PANTHER" id="PTHR22975:SF9">
    <property type="entry name" value="ECHINUS SPLICE FORM 3"/>
    <property type="match status" value="1"/>
</dbReference>
<dbReference type="InterPro" id="IPR017972">
    <property type="entry name" value="Cyt_P450_CS"/>
</dbReference>
<reference evidence="5 6" key="1">
    <citation type="submission" date="2024-02" db="EMBL/GenBank/DDBJ databases">
        <authorList>
            <person name="Vignale AGUSTIN F."/>
            <person name="Sosa J E."/>
            <person name="Modenutti C."/>
        </authorList>
    </citation>
    <scope>NUCLEOTIDE SEQUENCE [LARGE SCALE GENOMIC DNA]</scope>
</reference>
<feature type="transmembrane region" description="Helical" evidence="3">
    <location>
        <begin position="425"/>
        <end position="443"/>
    </location>
</feature>
<dbReference type="PROSITE" id="PS00086">
    <property type="entry name" value="CYTOCHROME_P450"/>
    <property type="match status" value="1"/>
</dbReference>
<feature type="domain" description="USP" evidence="4">
    <location>
        <begin position="81"/>
        <end position="483"/>
    </location>
</feature>
<dbReference type="PANTHER" id="PTHR22975">
    <property type="entry name" value="UBIQUITIN SPECIFIC PROTEINASE"/>
    <property type="match status" value="1"/>
</dbReference>
<gene>
    <name evidence="5" type="ORF">ILEXP_LOCUS39518</name>
</gene>
<dbReference type="Gene3D" id="3.90.70.10">
    <property type="entry name" value="Cysteine proteinases"/>
    <property type="match status" value="1"/>
</dbReference>
<dbReference type="EMBL" id="CAUOFW020005414">
    <property type="protein sequence ID" value="CAK9170031.1"/>
    <property type="molecule type" value="Genomic_DNA"/>
</dbReference>